<dbReference type="InterPro" id="IPR047134">
    <property type="entry name" value="RNF4"/>
</dbReference>
<evidence type="ECO:0000313" key="8">
    <source>
        <dbReference type="Proteomes" id="UP001151699"/>
    </source>
</evidence>
<accession>A0A9Q0MTJ5</accession>
<keyword evidence="1" id="KW-0479">Metal-binding</keyword>
<sequence>MDSVYNDLEFLMGNIKDEPPNSNENAEPHPGGTQHNETDQLSMSNYMTDFILDYINRSLKNEVDGSEEVDEGNRNEADEVNPDESVDALIQRAESMIRENMQENVVDANASDPRNQWMEPLNVEDGTSVVNPSYSEQIMSIPSSSNYATVSRPPIANEAPPEVVLVDTDSEDEVIFVNSAIPIIDLSDQLSPENRIESTRRAHSGTKRTYDTVEINCDSPAPPPTVPVEKPPEKKFRHSCAICLDDVKSAHSTVCGHIYCGPCIKEAVKLFKKCPTCNKKLKTSNVHPIYL</sequence>
<evidence type="ECO:0000256" key="3">
    <source>
        <dbReference type="ARBA" id="ARBA00022833"/>
    </source>
</evidence>
<keyword evidence="8" id="KW-1185">Reference proteome</keyword>
<dbReference type="Gene3D" id="3.30.40.10">
    <property type="entry name" value="Zinc/RING finger domain, C3HC4 (zinc finger)"/>
    <property type="match status" value="1"/>
</dbReference>
<evidence type="ECO:0000256" key="4">
    <source>
        <dbReference type="PROSITE-ProRule" id="PRU00175"/>
    </source>
</evidence>
<keyword evidence="2 4" id="KW-0863">Zinc-finger</keyword>
<dbReference type="PROSITE" id="PS50089">
    <property type="entry name" value="ZF_RING_2"/>
    <property type="match status" value="1"/>
</dbReference>
<dbReference type="InterPro" id="IPR013083">
    <property type="entry name" value="Znf_RING/FYVE/PHD"/>
</dbReference>
<dbReference type="EMBL" id="WJQU01000004">
    <property type="protein sequence ID" value="KAJ6636037.1"/>
    <property type="molecule type" value="Genomic_DNA"/>
</dbReference>
<dbReference type="GO" id="GO:0008270">
    <property type="term" value="F:zinc ion binding"/>
    <property type="evidence" value="ECO:0007669"/>
    <property type="project" value="UniProtKB-KW"/>
</dbReference>
<proteinExistence type="predicted"/>
<feature type="region of interest" description="Disordered" evidence="5">
    <location>
        <begin position="63"/>
        <end position="82"/>
    </location>
</feature>
<dbReference type="PANTHER" id="PTHR23041:SF78">
    <property type="entry name" value="E3 UBIQUITIN-PROTEIN LIGASE RNF4"/>
    <property type="match status" value="1"/>
</dbReference>
<gene>
    <name evidence="7" type="primary">Rnf4_0</name>
    <name evidence="7" type="ORF">Bhyg_14624</name>
</gene>
<evidence type="ECO:0000259" key="6">
    <source>
        <dbReference type="PROSITE" id="PS50089"/>
    </source>
</evidence>
<evidence type="ECO:0000256" key="2">
    <source>
        <dbReference type="ARBA" id="ARBA00022771"/>
    </source>
</evidence>
<dbReference type="InterPro" id="IPR017907">
    <property type="entry name" value="Znf_RING_CS"/>
</dbReference>
<dbReference type="Pfam" id="PF13923">
    <property type="entry name" value="zf-C3HC4_2"/>
    <property type="match status" value="1"/>
</dbReference>
<dbReference type="SUPFAM" id="SSF57850">
    <property type="entry name" value="RING/U-box"/>
    <property type="match status" value="1"/>
</dbReference>
<feature type="region of interest" description="Disordered" evidence="5">
    <location>
        <begin position="13"/>
        <end position="39"/>
    </location>
</feature>
<organism evidence="7 8">
    <name type="scientific">Pseudolycoriella hygida</name>
    <dbReference type="NCBI Taxonomy" id="35572"/>
    <lineage>
        <taxon>Eukaryota</taxon>
        <taxon>Metazoa</taxon>
        <taxon>Ecdysozoa</taxon>
        <taxon>Arthropoda</taxon>
        <taxon>Hexapoda</taxon>
        <taxon>Insecta</taxon>
        <taxon>Pterygota</taxon>
        <taxon>Neoptera</taxon>
        <taxon>Endopterygota</taxon>
        <taxon>Diptera</taxon>
        <taxon>Nematocera</taxon>
        <taxon>Sciaroidea</taxon>
        <taxon>Sciaridae</taxon>
        <taxon>Pseudolycoriella</taxon>
    </lineage>
</organism>
<evidence type="ECO:0000313" key="7">
    <source>
        <dbReference type="EMBL" id="KAJ6636037.1"/>
    </source>
</evidence>
<dbReference type="Proteomes" id="UP001151699">
    <property type="component" value="Chromosome C"/>
</dbReference>
<dbReference type="InterPro" id="IPR001841">
    <property type="entry name" value="Znf_RING"/>
</dbReference>
<dbReference type="OrthoDB" id="7779205at2759"/>
<dbReference type="PANTHER" id="PTHR23041">
    <property type="entry name" value="RING FINGER DOMAIN-CONTAINING"/>
    <property type="match status" value="1"/>
</dbReference>
<keyword evidence="3" id="KW-0862">Zinc</keyword>
<comment type="caution">
    <text evidence="7">The sequence shown here is derived from an EMBL/GenBank/DDBJ whole genome shotgun (WGS) entry which is preliminary data.</text>
</comment>
<evidence type="ECO:0000256" key="5">
    <source>
        <dbReference type="SAM" id="MobiDB-lite"/>
    </source>
</evidence>
<protein>
    <submittedName>
        <fullName evidence="7">E3 ubiquitin-protein ligase RNF4</fullName>
    </submittedName>
</protein>
<dbReference type="SMART" id="SM00184">
    <property type="entry name" value="RING"/>
    <property type="match status" value="1"/>
</dbReference>
<name>A0A9Q0MTJ5_9DIPT</name>
<dbReference type="AlphaFoldDB" id="A0A9Q0MTJ5"/>
<dbReference type="PROSITE" id="PS00518">
    <property type="entry name" value="ZF_RING_1"/>
    <property type="match status" value="1"/>
</dbReference>
<evidence type="ECO:0000256" key="1">
    <source>
        <dbReference type="ARBA" id="ARBA00022723"/>
    </source>
</evidence>
<feature type="domain" description="RING-type" evidence="6">
    <location>
        <begin position="240"/>
        <end position="278"/>
    </location>
</feature>
<reference evidence="7" key="1">
    <citation type="submission" date="2022-07" db="EMBL/GenBank/DDBJ databases">
        <authorList>
            <person name="Trinca V."/>
            <person name="Uliana J.V.C."/>
            <person name="Torres T.T."/>
            <person name="Ward R.J."/>
            <person name="Monesi N."/>
        </authorList>
    </citation>
    <scope>NUCLEOTIDE SEQUENCE</scope>
    <source>
        <strain evidence="7">HSMRA1968</strain>
        <tissue evidence="7">Whole embryos</tissue>
    </source>
</reference>